<evidence type="ECO:0000313" key="3">
    <source>
        <dbReference type="Proteomes" id="UP000183615"/>
    </source>
</evidence>
<sequence length="67" mass="7383">MFSSKKDNPDSPAICPYCNKEIGVDNNTYRFQVVDFTAESSGNQRSAGRVIAVSCSNCRKVMGFVNQ</sequence>
<name>A0A1J5U2D1_9ARCH</name>
<protein>
    <submittedName>
        <fullName evidence="2">Uncharacterized protein</fullName>
    </submittedName>
</protein>
<evidence type="ECO:0000313" key="1">
    <source>
        <dbReference type="EMBL" id="OIR21580.1"/>
    </source>
</evidence>
<gene>
    <name evidence="2" type="ORF">BET99_00960</name>
    <name evidence="1" type="ORF">BET99_01770</name>
</gene>
<dbReference type="EMBL" id="MIYZ01000012">
    <property type="protein sequence ID" value="OIR22584.1"/>
    <property type="molecule type" value="Genomic_DNA"/>
</dbReference>
<proteinExistence type="predicted"/>
<dbReference type="AlphaFoldDB" id="A0A1J5U2D1"/>
<organism evidence="2 3">
    <name type="scientific">Marine Group III euryarchaeote CG-Epi2</name>
    <dbReference type="NCBI Taxonomy" id="1888996"/>
    <lineage>
        <taxon>Archaea</taxon>
        <taxon>Methanobacteriati</taxon>
        <taxon>Thermoplasmatota</taxon>
        <taxon>Thermoplasmata</taxon>
        <taxon>Candidatus Thermoprofundales</taxon>
    </lineage>
</organism>
<reference evidence="2 3" key="1">
    <citation type="submission" date="2016-08" db="EMBL/GenBank/DDBJ databases">
        <title>New Insights into Marine Group III Euryarchaeota, from dark to light.</title>
        <authorList>
            <person name="Haro-Moreno J.M."/>
            <person name="Rodriguez-Valera F."/>
            <person name="Lopez-Garcia P."/>
            <person name="Moreira D."/>
            <person name="Martin-Cuadrado A.B."/>
        </authorList>
    </citation>
    <scope>NUCLEOTIDE SEQUENCE [LARGE SCALE GENOMIC DNA]</scope>
    <source>
        <strain evidence="2">CG-Epi2</strain>
    </source>
</reference>
<evidence type="ECO:0000313" key="2">
    <source>
        <dbReference type="EMBL" id="OIR22584.1"/>
    </source>
</evidence>
<dbReference type="EMBL" id="MIYZ01000039">
    <property type="protein sequence ID" value="OIR21580.1"/>
    <property type="molecule type" value="Genomic_DNA"/>
</dbReference>
<comment type="caution">
    <text evidence="2">The sequence shown here is derived from an EMBL/GenBank/DDBJ whole genome shotgun (WGS) entry which is preliminary data.</text>
</comment>
<accession>A0A1J5U2D1</accession>
<dbReference type="Proteomes" id="UP000183615">
    <property type="component" value="Unassembled WGS sequence"/>
</dbReference>